<evidence type="ECO:0000313" key="10">
    <source>
        <dbReference type="EMBL" id="TDU31780.1"/>
    </source>
</evidence>
<dbReference type="PANTHER" id="PTHR33281:SF19">
    <property type="entry name" value="VOLTAGE-DEPENDENT ANION CHANNEL-FORMING PROTEIN YNEE"/>
    <property type="match status" value="1"/>
</dbReference>
<dbReference type="GO" id="GO:0005886">
    <property type="term" value="C:plasma membrane"/>
    <property type="evidence" value="ECO:0007669"/>
    <property type="project" value="UniProtKB-SubCell"/>
</dbReference>
<dbReference type="Pfam" id="PF25539">
    <property type="entry name" value="Bestrophin_2"/>
    <property type="match status" value="1"/>
</dbReference>
<dbReference type="PANTHER" id="PTHR33281">
    <property type="entry name" value="UPF0187 PROTEIN YNEE"/>
    <property type="match status" value="1"/>
</dbReference>
<evidence type="ECO:0000313" key="11">
    <source>
        <dbReference type="Proteomes" id="UP000295341"/>
    </source>
</evidence>
<dbReference type="AlphaFoldDB" id="A0A4S3K4K6"/>
<dbReference type="EMBL" id="SOBT01000008">
    <property type="protein sequence ID" value="TDU31780.1"/>
    <property type="molecule type" value="Genomic_DNA"/>
</dbReference>
<dbReference type="GO" id="GO:0005254">
    <property type="term" value="F:chloride channel activity"/>
    <property type="evidence" value="ECO:0007669"/>
    <property type="project" value="InterPro"/>
</dbReference>
<keyword evidence="6" id="KW-0406">Ion transport</keyword>
<evidence type="ECO:0000256" key="6">
    <source>
        <dbReference type="ARBA" id="ARBA00023065"/>
    </source>
</evidence>
<proteinExistence type="inferred from homology"/>
<evidence type="ECO:0000256" key="9">
    <source>
        <dbReference type="SAM" id="Phobius"/>
    </source>
</evidence>
<evidence type="ECO:0000256" key="4">
    <source>
        <dbReference type="ARBA" id="ARBA00022692"/>
    </source>
</evidence>
<feature type="transmembrane region" description="Helical" evidence="9">
    <location>
        <begin position="224"/>
        <end position="250"/>
    </location>
</feature>
<comment type="caution">
    <text evidence="10">The sequence shown here is derived from an EMBL/GenBank/DDBJ whole genome shotgun (WGS) entry which is preliminary data.</text>
</comment>
<reference evidence="10 11" key="1">
    <citation type="submission" date="2019-03" db="EMBL/GenBank/DDBJ databases">
        <title>Genomic Encyclopedia of Type Strains, Phase IV (KMG-IV): sequencing the most valuable type-strain genomes for metagenomic binning, comparative biology and taxonomic classification.</title>
        <authorList>
            <person name="Goeker M."/>
        </authorList>
    </citation>
    <scope>NUCLEOTIDE SEQUENCE [LARGE SCALE GENOMIC DNA]</scope>
    <source>
        <strain evidence="10 11">DSM 26377</strain>
    </source>
</reference>
<organism evidence="10 11">
    <name type="scientific">Panacagrimonas perspica</name>
    <dbReference type="NCBI Taxonomy" id="381431"/>
    <lineage>
        <taxon>Bacteria</taxon>
        <taxon>Pseudomonadati</taxon>
        <taxon>Pseudomonadota</taxon>
        <taxon>Gammaproteobacteria</taxon>
        <taxon>Nevskiales</taxon>
        <taxon>Nevskiaceae</taxon>
        <taxon>Panacagrimonas</taxon>
    </lineage>
</organism>
<keyword evidence="3" id="KW-1003">Cell membrane</keyword>
<dbReference type="InterPro" id="IPR044669">
    <property type="entry name" value="YneE/VCCN1/2-like"/>
</dbReference>
<evidence type="ECO:0000256" key="5">
    <source>
        <dbReference type="ARBA" id="ARBA00022989"/>
    </source>
</evidence>
<dbReference type="Proteomes" id="UP000295341">
    <property type="component" value="Unassembled WGS sequence"/>
</dbReference>
<evidence type="ECO:0000256" key="2">
    <source>
        <dbReference type="ARBA" id="ARBA00022448"/>
    </source>
</evidence>
<feature type="transmembrane region" description="Helical" evidence="9">
    <location>
        <begin position="54"/>
        <end position="74"/>
    </location>
</feature>
<evidence type="ECO:0000256" key="7">
    <source>
        <dbReference type="ARBA" id="ARBA00023136"/>
    </source>
</evidence>
<keyword evidence="2" id="KW-0813">Transport</keyword>
<name>A0A4S3K4K6_9GAMM</name>
<keyword evidence="4 9" id="KW-0812">Transmembrane</keyword>
<protein>
    <submittedName>
        <fullName evidence="10">Putative membrane protein</fullName>
    </submittedName>
</protein>
<keyword evidence="7 9" id="KW-0472">Membrane</keyword>
<keyword evidence="5 9" id="KW-1133">Transmembrane helix</keyword>
<comment type="subcellular location">
    <subcellularLocation>
        <location evidence="1">Cell membrane</location>
        <topology evidence="1">Multi-pass membrane protein</topology>
    </subcellularLocation>
</comment>
<keyword evidence="11" id="KW-1185">Reference proteome</keyword>
<dbReference type="OrthoDB" id="445589at2"/>
<feature type="transmembrane region" description="Helical" evidence="9">
    <location>
        <begin position="20"/>
        <end position="42"/>
    </location>
</feature>
<accession>A0A4S3K4K6</accession>
<comment type="similarity">
    <text evidence="8">Belongs to the anion channel-forming bestrophin (TC 1.A.46) family.</text>
</comment>
<evidence type="ECO:0000256" key="8">
    <source>
        <dbReference type="ARBA" id="ARBA00034708"/>
    </source>
</evidence>
<dbReference type="RefSeq" id="WP_133880341.1">
    <property type="nucleotide sequence ID" value="NZ_MWIN01000012.1"/>
</dbReference>
<evidence type="ECO:0000256" key="1">
    <source>
        <dbReference type="ARBA" id="ARBA00004651"/>
    </source>
</evidence>
<gene>
    <name evidence="10" type="ORF">DFR24_1162</name>
</gene>
<evidence type="ECO:0000256" key="3">
    <source>
        <dbReference type="ARBA" id="ARBA00022475"/>
    </source>
</evidence>
<sequence length="304" mass="33582">MIVRPRLHWFRMLLVWRGSVLGRILPQLLTMTGVALVVVVVHKQHPTLLPDLTPIPFTLLGIALAIFLGFRNSVSYDRFWEARRLWGAVLNDTRSLARQVVTLTDADADSQRTFVHGLIAFAHALKAQLRGADATPALRGLLPDDVRADVARARFKPALLLRRSGDQLLALRRRGQLEPVLHAAMDRHLGSLTDSLGGCERIASTPIPFAYSVLLHRTAYLYSFMLPLGLVATVGAATPVVVALASYTFFALEALAEELQDPFGIEPNDLPLDSITWMIEATLRETIGEPVLSDEPVAVQHVLR</sequence>